<keyword evidence="3" id="KW-0804">Transcription</keyword>
<dbReference type="PROSITE" id="PS01124">
    <property type="entry name" value="HTH_ARAC_FAMILY_2"/>
    <property type="match status" value="1"/>
</dbReference>
<dbReference type="SUPFAM" id="SSF46689">
    <property type="entry name" value="Homeodomain-like"/>
    <property type="match status" value="1"/>
</dbReference>
<evidence type="ECO:0000256" key="3">
    <source>
        <dbReference type="ARBA" id="ARBA00023163"/>
    </source>
</evidence>
<proteinExistence type="predicted"/>
<keyword evidence="1" id="KW-0805">Transcription regulation</keyword>
<feature type="domain" description="HTH araC/xylS-type" evidence="4">
    <location>
        <begin position="105"/>
        <end position="202"/>
    </location>
</feature>
<dbReference type="Gene3D" id="1.10.10.60">
    <property type="entry name" value="Homeodomain-like"/>
    <property type="match status" value="1"/>
</dbReference>
<dbReference type="InterPro" id="IPR018060">
    <property type="entry name" value="HTH_AraC"/>
</dbReference>
<evidence type="ECO:0000256" key="1">
    <source>
        <dbReference type="ARBA" id="ARBA00023015"/>
    </source>
</evidence>
<dbReference type="GO" id="GO:0003700">
    <property type="term" value="F:DNA-binding transcription factor activity"/>
    <property type="evidence" value="ECO:0007669"/>
    <property type="project" value="InterPro"/>
</dbReference>
<dbReference type="InterPro" id="IPR050204">
    <property type="entry name" value="AraC_XylS_family_regulators"/>
</dbReference>
<protein>
    <submittedName>
        <fullName evidence="5">AraC family transcriptional regulator</fullName>
    </submittedName>
</protein>
<keyword evidence="2" id="KW-0238">DNA-binding</keyword>
<dbReference type="EMBL" id="AOGK01000012">
    <property type="protein sequence ID" value="MDG5976403.1"/>
    <property type="molecule type" value="Genomic_DNA"/>
</dbReference>
<reference evidence="5" key="1">
    <citation type="submission" date="2013-01" db="EMBL/GenBank/DDBJ databases">
        <title>Genome draft of Hydrogenophaga taeniospiralis 2K1.</title>
        <authorList>
            <person name="Gomila M."/>
            <person name="Lalucat J."/>
        </authorList>
    </citation>
    <scope>NUCLEOTIDE SEQUENCE</scope>
    <source>
        <strain evidence="5">CCUG 15921</strain>
    </source>
</reference>
<sequence>MGQPTALLEAWRHASPAVSSTLVVPDGCRDLIAIEIPGQPARWLVSPLADSGYTVEGVAGAICTGYRLRPGTHLDEDAMLRLARAGDPADVQRAHTLIEALAQVDSATTEALDALATSPDVSSAARALGVSERSLERLLRGCTGRTPVYWKRLARLRRSAQCLSPEVPLAELAVDHGFSDQAHMTREFRQWLGTTPARVLACASWRLLLAQSGYGDPVIGVQSSTRNPSRSDT</sequence>
<organism evidence="5 6">
    <name type="scientific">Hydrogenophaga taeniospiralis CCUG 15921</name>
    <dbReference type="NCBI Taxonomy" id="1281780"/>
    <lineage>
        <taxon>Bacteria</taxon>
        <taxon>Pseudomonadati</taxon>
        <taxon>Pseudomonadota</taxon>
        <taxon>Betaproteobacteria</taxon>
        <taxon>Burkholderiales</taxon>
        <taxon>Comamonadaceae</taxon>
        <taxon>Hydrogenophaga</taxon>
    </lineage>
</organism>
<keyword evidence="6" id="KW-1185">Reference proteome</keyword>
<dbReference type="PANTHER" id="PTHR46796">
    <property type="entry name" value="HTH-TYPE TRANSCRIPTIONAL ACTIVATOR RHAS-RELATED"/>
    <property type="match status" value="1"/>
</dbReference>
<gene>
    <name evidence="5" type="ORF">H010_14146</name>
</gene>
<dbReference type="RefSeq" id="WP_068166399.1">
    <property type="nucleotide sequence ID" value="NZ_AOGK01000012.1"/>
</dbReference>
<evidence type="ECO:0000259" key="4">
    <source>
        <dbReference type="PROSITE" id="PS01124"/>
    </source>
</evidence>
<name>A0A9X4NRI2_9BURK</name>
<evidence type="ECO:0000313" key="5">
    <source>
        <dbReference type="EMBL" id="MDG5976403.1"/>
    </source>
</evidence>
<dbReference type="SMART" id="SM00342">
    <property type="entry name" value="HTH_ARAC"/>
    <property type="match status" value="1"/>
</dbReference>
<comment type="caution">
    <text evidence="5">The sequence shown here is derived from an EMBL/GenBank/DDBJ whole genome shotgun (WGS) entry which is preliminary data.</text>
</comment>
<dbReference type="GO" id="GO:0043565">
    <property type="term" value="F:sequence-specific DNA binding"/>
    <property type="evidence" value="ECO:0007669"/>
    <property type="project" value="InterPro"/>
</dbReference>
<dbReference type="Pfam" id="PF12833">
    <property type="entry name" value="HTH_18"/>
    <property type="match status" value="1"/>
</dbReference>
<accession>A0A9X4NRI2</accession>
<dbReference type="InterPro" id="IPR009057">
    <property type="entry name" value="Homeodomain-like_sf"/>
</dbReference>
<dbReference type="OrthoDB" id="9809338at2"/>
<evidence type="ECO:0000313" key="6">
    <source>
        <dbReference type="Proteomes" id="UP001152876"/>
    </source>
</evidence>
<evidence type="ECO:0000256" key="2">
    <source>
        <dbReference type="ARBA" id="ARBA00023125"/>
    </source>
</evidence>
<dbReference type="Proteomes" id="UP001152876">
    <property type="component" value="Unassembled WGS sequence"/>
</dbReference>
<dbReference type="AlphaFoldDB" id="A0A9X4NRI2"/>